<dbReference type="Pfam" id="PF20259">
    <property type="entry name" value="tRNA_Me_trans_M"/>
    <property type="match status" value="1"/>
</dbReference>
<dbReference type="NCBIfam" id="TIGR00420">
    <property type="entry name" value="trmU"/>
    <property type="match status" value="1"/>
</dbReference>
<feature type="domain" description="Rhodanese" evidence="10">
    <location>
        <begin position="2"/>
        <end position="44"/>
    </location>
</feature>
<keyword evidence="3 9" id="KW-0819">tRNA processing</keyword>
<keyword evidence="9" id="KW-0963">Cytoplasm</keyword>
<evidence type="ECO:0000256" key="2">
    <source>
        <dbReference type="ARBA" id="ARBA00022679"/>
    </source>
</evidence>
<evidence type="ECO:0000256" key="5">
    <source>
        <dbReference type="ARBA" id="ARBA00022840"/>
    </source>
</evidence>
<feature type="binding site" evidence="9">
    <location>
        <position position="35"/>
    </location>
    <ligand>
        <name>ATP</name>
        <dbReference type="ChEBI" id="CHEBI:30616"/>
    </ligand>
</feature>
<dbReference type="GO" id="GO:0000049">
    <property type="term" value="F:tRNA binding"/>
    <property type="evidence" value="ECO:0007669"/>
    <property type="project" value="UniProtKB-KW"/>
</dbReference>
<comment type="function">
    <text evidence="9">Catalyzes the 2-thiolation of uridine at the wobble position (U34) of tRNA, leading to the formation of s(2)U34.</text>
</comment>
<evidence type="ECO:0000256" key="9">
    <source>
        <dbReference type="HAMAP-Rule" id="MF_00144"/>
    </source>
</evidence>
<dbReference type="Proteomes" id="UP000199321">
    <property type="component" value="Unassembled WGS sequence"/>
</dbReference>
<keyword evidence="4 9" id="KW-0547">Nucleotide-binding</keyword>
<dbReference type="InterPro" id="IPR023382">
    <property type="entry name" value="MnmA-like_central_sf"/>
</dbReference>
<evidence type="ECO:0000256" key="4">
    <source>
        <dbReference type="ARBA" id="ARBA00022741"/>
    </source>
</evidence>
<evidence type="ECO:0000256" key="1">
    <source>
        <dbReference type="ARBA" id="ARBA00022555"/>
    </source>
</evidence>
<feature type="region of interest" description="Interaction with tRNA" evidence="9">
    <location>
        <begin position="152"/>
        <end position="154"/>
    </location>
</feature>
<dbReference type="STRING" id="227084.SAMN05421855_10512"/>
<reference evidence="11 12" key="1">
    <citation type="submission" date="2016-10" db="EMBL/GenBank/DDBJ databases">
        <authorList>
            <person name="de Groot N.N."/>
        </authorList>
    </citation>
    <scope>NUCLEOTIDE SEQUENCE [LARGE SCALE GENOMIC DNA]</scope>
    <source>
        <strain evidence="11 12">DSM 16195</strain>
    </source>
</reference>
<feature type="region of interest" description="Interaction with target base in tRNA" evidence="9">
    <location>
        <begin position="97"/>
        <end position="99"/>
    </location>
</feature>
<dbReference type="CDD" id="cd01998">
    <property type="entry name" value="MnmA_TRMU-like"/>
    <property type="match status" value="1"/>
</dbReference>
<comment type="caution">
    <text evidence="9">Lacks conserved residue(s) required for the propagation of feature annotation.</text>
</comment>
<keyword evidence="5 9" id="KW-0067">ATP-binding</keyword>
<evidence type="ECO:0000313" key="12">
    <source>
        <dbReference type="Proteomes" id="UP000199321"/>
    </source>
</evidence>
<name>A0A1G7HZS8_9FLAO</name>
<feature type="region of interest" description="Interaction with tRNA" evidence="9">
    <location>
        <begin position="348"/>
        <end position="349"/>
    </location>
</feature>
<dbReference type="GO" id="GO:0103016">
    <property type="term" value="F:tRNA-uridine 2-sulfurtransferase activity"/>
    <property type="evidence" value="ECO:0007669"/>
    <property type="project" value="UniProtKB-EC"/>
</dbReference>
<dbReference type="EC" id="2.8.1.13" evidence="9"/>
<gene>
    <name evidence="9" type="primary">mnmA</name>
    <name evidence="11" type="ORF">SAMN05421855_10512</name>
</gene>
<evidence type="ECO:0000256" key="6">
    <source>
        <dbReference type="ARBA" id="ARBA00022884"/>
    </source>
</evidence>
<dbReference type="InterPro" id="IPR014729">
    <property type="entry name" value="Rossmann-like_a/b/a_fold"/>
</dbReference>
<proteinExistence type="inferred from homology"/>
<sequence>MKKKRVVVGLSGGVDSSVAAYLLKEQGYEVIGLFMKNWHDDTVTISNECPWLEDSNDAMLVAEKLGIPFQTVDLSEQYKERIVDYMFNEYKMGRTPNPDVLCNREIKFDVFMKIALQLGADFVATGHYCRKGVLEKDGKATYQLLSGKDPNKDQSYFLCQLSQEQLEKTLFPVGELLKPEVRSIASEQGLITAEKRDSQGLCFIGKVRLPEFLQQQLAPKDGVIVEVPSDYSDYKKEMPTFASEVEELEFLSAKHVYSKTDGKEVGVHQGAHYFTKGQRKGLAVGGTIEPLFVIDTDVKENVIYTGQGKDHPGLYRRGLFVQQEEIHWVREDMRLKEDESMEVMARIRYRQALEKATLHQTNSGLYVIFDNPQSAIAEGQFVAWYRNDELLGSGVIA</sequence>
<dbReference type="InterPro" id="IPR046885">
    <property type="entry name" value="MnmA-like_C"/>
</dbReference>
<feature type="active site" description="Nucleophile" evidence="9">
    <location>
        <position position="102"/>
    </location>
</feature>
<evidence type="ECO:0000259" key="10">
    <source>
        <dbReference type="PROSITE" id="PS50206"/>
    </source>
</evidence>
<protein>
    <recommendedName>
        <fullName evidence="9">tRNA-specific 2-thiouridylase MnmA</fullName>
        <ecNumber evidence="9">2.8.1.13</ecNumber>
    </recommendedName>
</protein>
<dbReference type="GO" id="GO:0005737">
    <property type="term" value="C:cytoplasm"/>
    <property type="evidence" value="ECO:0007669"/>
    <property type="project" value="UniProtKB-SubCell"/>
</dbReference>
<dbReference type="Pfam" id="PF03054">
    <property type="entry name" value="tRNA_Me_trans"/>
    <property type="match status" value="1"/>
</dbReference>
<feature type="site" description="Interaction with tRNA" evidence="9">
    <location>
        <position position="380"/>
    </location>
</feature>
<organism evidence="11 12">
    <name type="scientific">Ulvibacter litoralis</name>
    <dbReference type="NCBI Taxonomy" id="227084"/>
    <lineage>
        <taxon>Bacteria</taxon>
        <taxon>Pseudomonadati</taxon>
        <taxon>Bacteroidota</taxon>
        <taxon>Flavobacteriia</taxon>
        <taxon>Flavobacteriales</taxon>
        <taxon>Flavobacteriaceae</taxon>
        <taxon>Ulvibacter</taxon>
    </lineage>
</organism>
<feature type="site" description="Interaction with tRNA" evidence="9">
    <location>
        <position position="127"/>
    </location>
</feature>
<dbReference type="FunFam" id="3.40.50.620:FF:000115">
    <property type="entry name" value="tRNA-specific 2-thiouridylase MnmA"/>
    <property type="match status" value="1"/>
</dbReference>
<keyword evidence="2 9" id="KW-0808">Transferase</keyword>
<dbReference type="HAMAP" id="MF_00144">
    <property type="entry name" value="tRNA_thiouridyl_MnmA"/>
    <property type="match status" value="1"/>
</dbReference>
<evidence type="ECO:0000256" key="3">
    <source>
        <dbReference type="ARBA" id="ARBA00022694"/>
    </source>
</evidence>
<dbReference type="Gene3D" id="2.40.30.10">
    <property type="entry name" value="Translation factors"/>
    <property type="match status" value="1"/>
</dbReference>
<dbReference type="InterPro" id="IPR004506">
    <property type="entry name" value="MnmA-like"/>
</dbReference>
<dbReference type="Gene3D" id="2.30.30.280">
    <property type="entry name" value="Adenine nucleotide alpha hydrolases-like domains"/>
    <property type="match status" value="1"/>
</dbReference>
<dbReference type="Gene3D" id="3.40.50.620">
    <property type="entry name" value="HUPs"/>
    <property type="match status" value="1"/>
</dbReference>
<accession>A0A1G7HZS8</accession>
<comment type="catalytic activity">
    <reaction evidence="8 9">
        <text>S-sulfanyl-L-cysteinyl-[protein] + uridine(34) in tRNA + AH2 + ATP = 2-thiouridine(34) in tRNA + L-cysteinyl-[protein] + A + AMP + diphosphate + H(+)</text>
        <dbReference type="Rhea" id="RHEA:47032"/>
        <dbReference type="Rhea" id="RHEA-COMP:10131"/>
        <dbReference type="Rhea" id="RHEA-COMP:11726"/>
        <dbReference type="Rhea" id="RHEA-COMP:11727"/>
        <dbReference type="Rhea" id="RHEA-COMP:11728"/>
        <dbReference type="ChEBI" id="CHEBI:13193"/>
        <dbReference type="ChEBI" id="CHEBI:15378"/>
        <dbReference type="ChEBI" id="CHEBI:17499"/>
        <dbReference type="ChEBI" id="CHEBI:29950"/>
        <dbReference type="ChEBI" id="CHEBI:30616"/>
        <dbReference type="ChEBI" id="CHEBI:33019"/>
        <dbReference type="ChEBI" id="CHEBI:61963"/>
        <dbReference type="ChEBI" id="CHEBI:65315"/>
        <dbReference type="ChEBI" id="CHEBI:87170"/>
        <dbReference type="ChEBI" id="CHEBI:456215"/>
        <dbReference type="EC" id="2.8.1.13"/>
    </reaction>
</comment>
<dbReference type="GO" id="GO:0005524">
    <property type="term" value="F:ATP binding"/>
    <property type="evidence" value="ECO:0007669"/>
    <property type="project" value="UniProtKB-KW"/>
</dbReference>
<evidence type="ECO:0000256" key="7">
    <source>
        <dbReference type="ARBA" id="ARBA00023157"/>
    </source>
</evidence>
<dbReference type="Pfam" id="PF20258">
    <property type="entry name" value="tRNA_Me_trans_C"/>
    <property type="match status" value="1"/>
</dbReference>
<keyword evidence="7" id="KW-1015">Disulfide bond</keyword>
<evidence type="ECO:0000313" key="11">
    <source>
        <dbReference type="EMBL" id="SDF05716.1"/>
    </source>
</evidence>
<dbReference type="EMBL" id="FNBA01000005">
    <property type="protein sequence ID" value="SDF05716.1"/>
    <property type="molecule type" value="Genomic_DNA"/>
</dbReference>
<feature type="binding site" evidence="9">
    <location>
        <begin position="9"/>
        <end position="16"/>
    </location>
    <ligand>
        <name>ATP</name>
        <dbReference type="ChEBI" id="CHEBI:30616"/>
    </ligand>
</feature>
<dbReference type="InterPro" id="IPR046884">
    <property type="entry name" value="MnmA-like_central"/>
</dbReference>
<feature type="active site" description="Cysteine persulfide intermediate" evidence="9">
    <location>
        <position position="202"/>
    </location>
</feature>
<dbReference type="NCBIfam" id="NF001138">
    <property type="entry name" value="PRK00143.1"/>
    <property type="match status" value="1"/>
</dbReference>
<dbReference type="PROSITE" id="PS50206">
    <property type="entry name" value="RHODANESE_3"/>
    <property type="match status" value="1"/>
</dbReference>
<dbReference type="InterPro" id="IPR001763">
    <property type="entry name" value="Rhodanese-like_dom"/>
</dbReference>
<comment type="subcellular location">
    <subcellularLocation>
        <location evidence="9">Cytoplasm</location>
    </subcellularLocation>
</comment>
<comment type="similarity">
    <text evidence="9">Belongs to the MnmA/TRMU family.</text>
</comment>
<evidence type="ECO:0000256" key="8">
    <source>
        <dbReference type="ARBA" id="ARBA00051542"/>
    </source>
</evidence>
<keyword evidence="12" id="KW-1185">Reference proteome</keyword>
<dbReference type="GO" id="GO:0002143">
    <property type="term" value="P:tRNA wobble position uridine thiolation"/>
    <property type="evidence" value="ECO:0007669"/>
    <property type="project" value="TreeGrafter"/>
</dbReference>
<dbReference type="SUPFAM" id="SSF52402">
    <property type="entry name" value="Adenine nucleotide alpha hydrolases-like"/>
    <property type="match status" value="1"/>
</dbReference>
<keyword evidence="6 9" id="KW-0694">RNA-binding</keyword>
<feature type="binding site" evidence="9">
    <location>
        <position position="126"/>
    </location>
    <ligand>
        <name>ATP</name>
        <dbReference type="ChEBI" id="CHEBI:30616"/>
    </ligand>
</feature>
<dbReference type="RefSeq" id="WP_093144906.1">
    <property type="nucleotide sequence ID" value="NZ_BMWO01000007.1"/>
</dbReference>
<keyword evidence="1 9" id="KW-0820">tRNA-binding</keyword>
<dbReference type="OrthoDB" id="9800696at2"/>
<dbReference type="PANTHER" id="PTHR11933:SF5">
    <property type="entry name" value="MITOCHONDRIAL TRNA-SPECIFIC 2-THIOURIDYLASE 1"/>
    <property type="match status" value="1"/>
</dbReference>
<dbReference type="AlphaFoldDB" id="A0A1G7HZS8"/>
<dbReference type="PANTHER" id="PTHR11933">
    <property type="entry name" value="TRNA 5-METHYLAMINOMETHYL-2-THIOURIDYLATE -METHYLTRANSFERASE"/>
    <property type="match status" value="1"/>
</dbReference>